<feature type="transmembrane region" description="Helical" evidence="1">
    <location>
        <begin position="78"/>
        <end position="102"/>
    </location>
</feature>
<feature type="transmembrane region" description="Helical" evidence="1">
    <location>
        <begin position="209"/>
        <end position="229"/>
    </location>
</feature>
<feature type="transmembrane region" description="Helical" evidence="1">
    <location>
        <begin position="16"/>
        <end position="37"/>
    </location>
</feature>
<keyword evidence="3" id="KW-1185">Reference proteome</keyword>
<sequence length="275" mass="31676">MLHFLRQGLMAAFKQPFAVCILYVYQFAWGILLYKFVQSVVVPLLHRYPGSDQPQSAVHLFLAEGQFRLFKTDLIQPYLWWIILLLGIRMLLSPMLSAGVFYSLEHPNMNAGYRFVKGIRQLLLPFFGFYLLQTLLTLAPLYFLAPKAVHLFREAISYQEILISLLPAVFLYILYAFLIQLFFLFLQFNQTSDTRTGFFNVIAVIMKQGLRIAGNALLIAILGGILAVATTTVSYVWAGFTALIIQQMYPFLRMFLKMWSIAAQHQLWRSSRYSG</sequence>
<accession>A0A7X3FMN4</accession>
<evidence type="ECO:0000256" key="1">
    <source>
        <dbReference type="SAM" id="Phobius"/>
    </source>
</evidence>
<dbReference type="Proteomes" id="UP000490800">
    <property type="component" value="Unassembled WGS sequence"/>
</dbReference>
<keyword evidence="1" id="KW-1133">Transmembrane helix</keyword>
<dbReference type="AlphaFoldDB" id="A0A7X3FMN4"/>
<dbReference type="EMBL" id="RHLK01000027">
    <property type="protein sequence ID" value="MVP02540.1"/>
    <property type="molecule type" value="Genomic_DNA"/>
</dbReference>
<keyword evidence="1" id="KW-0472">Membrane</keyword>
<comment type="caution">
    <text evidence="2">The sequence shown here is derived from an EMBL/GenBank/DDBJ whole genome shotgun (WGS) entry which is preliminary data.</text>
</comment>
<reference evidence="2 3" key="1">
    <citation type="journal article" date="2019" name="Microorganisms">
        <title>Paenibacillus lutrae sp. nov., A Chitinolytic Species Isolated from A River Otter in Castril Natural Park, Granada, Spain.</title>
        <authorList>
            <person name="Rodriguez M."/>
            <person name="Reina J.C."/>
            <person name="Bejar V."/>
            <person name="Llamas I."/>
        </authorList>
    </citation>
    <scope>NUCLEOTIDE SEQUENCE [LARGE SCALE GENOMIC DNA]</scope>
    <source>
        <strain evidence="2 3">N10</strain>
    </source>
</reference>
<feature type="transmembrane region" description="Helical" evidence="1">
    <location>
        <begin position="165"/>
        <end position="188"/>
    </location>
</feature>
<evidence type="ECO:0000313" key="3">
    <source>
        <dbReference type="Proteomes" id="UP000490800"/>
    </source>
</evidence>
<dbReference type="OrthoDB" id="2677607at2"/>
<dbReference type="RefSeq" id="WP_157338886.1">
    <property type="nucleotide sequence ID" value="NZ_RHLK01000027.1"/>
</dbReference>
<organism evidence="2 3">
    <name type="scientific">Paenibacillus lutrae</name>
    <dbReference type="NCBI Taxonomy" id="2078573"/>
    <lineage>
        <taxon>Bacteria</taxon>
        <taxon>Bacillati</taxon>
        <taxon>Bacillota</taxon>
        <taxon>Bacilli</taxon>
        <taxon>Bacillales</taxon>
        <taxon>Paenibacillaceae</taxon>
        <taxon>Paenibacillus</taxon>
    </lineage>
</organism>
<keyword evidence="1" id="KW-0812">Transmembrane</keyword>
<protein>
    <submittedName>
        <fullName evidence="2">Uncharacterized protein</fullName>
    </submittedName>
</protein>
<gene>
    <name evidence="2" type="ORF">EDM21_23955</name>
</gene>
<proteinExistence type="predicted"/>
<name>A0A7X3FMN4_9BACL</name>
<evidence type="ECO:0000313" key="2">
    <source>
        <dbReference type="EMBL" id="MVP02540.1"/>
    </source>
</evidence>
<feature type="transmembrane region" description="Helical" evidence="1">
    <location>
        <begin position="122"/>
        <end position="145"/>
    </location>
</feature>